<gene>
    <name evidence="13" type="ORF">GCM10011611_12590</name>
</gene>
<evidence type="ECO:0000256" key="8">
    <source>
        <dbReference type="ARBA" id="ARBA00022842"/>
    </source>
</evidence>
<evidence type="ECO:0000256" key="9">
    <source>
        <dbReference type="ARBA" id="ARBA00023102"/>
    </source>
</evidence>
<dbReference type="GO" id="GO:0046872">
    <property type="term" value="F:metal ion binding"/>
    <property type="evidence" value="ECO:0007669"/>
    <property type="project" value="UniProtKB-KW"/>
</dbReference>
<feature type="binding site" evidence="12">
    <location>
        <position position="91"/>
    </location>
    <ligand>
        <name>Mg(2+)</name>
        <dbReference type="ChEBI" id="CHEBI:18420"/>
        <label>1</label>
        <note>catalytic</note>
    </ligand>
</feature>
<evidence type="ECO:0000256" key="12">
    <source>
        <dbReference type="PIRSR" id="PIRSR600760-2"/>
    </source>
</evidence>
<evidence type="ECO:0000256" key="3">
    <source>
        <dbReference type="ARBA" id="ARBA00009759"/>
    </source>
</evidence>
<dbReference type="RefSeq" id="WP_189043714.1">
    <property type="nucleotide sequence ID" value="NZ_BMJQ01000003.1"/>
</dbReference>
<reference evidence="13" key="1">
    <citation type="journal article" date="2014" name="Int. J. Syst. Evol. Microbiol.">
        <title>Complete genome sequence of Corynebacterium casei LMG S-19264T (=DSM 44701T), isolated from a smear-ripened cheese.</title>
        <authorList>
            <consortium name="US DOE Joint Genome Institute (JGI-PGF)"/>
            <person name="Walter F."/>
            <person name="Albersmeier A."/>
            <person name="Kalinowski J."/>
            <person name="Ruckert C."/>
        </authorList>
    </citation>
    <scope>NUCLEOTIDE SEQUENCE</scope>
    <source>
        <strain evidence="13">CGMCC 1.15725</strain>
    </source>
</reference>
<dbReference type="Proteomes" id="UP000646365">
    <property type="component" value="Unassembled WGS sequence"/>
</dbReference>
<evidence type="ECO:0000256" key="5">
    <source>
        <dbReference type="ARBA" id="ARBA00022605"/>
    </source>
</evidence>
<evidence type="ECO:0000256" key="10">
    <source>
        <dbReference type="ARBA" id="ARBA00049158"/>
    </source>
</evidence>
<dbReference type="FunFam" id="3.30.540.10:FF:000030">
    <property type="entry name" value="Inositol monophosphatase"/>
    <property type="match status" value="1"/>
</dbReference>
<dbReference type="Pfam" id="PF00459">
    <property type="entry name" value="Inositol_P"/>
    <property type="match status" value="1"/>
</dbReference>
<keyword evidence="7" id="KW-0378">Hydrolase</keyword>
<evidence type="ECO:0000256" key="11">
    <source>
        <dbReference type="NCBIfam" id="TIGR02067"/>
    </source>
</evidence>
<evidence type="ECO:0000313" key="14">
    <source>
        <dbReference type="Proteomes" id="UP000646365"/>
    </source>
</evidence>
<keyword evidence="9" id="KW-0368">Histidine biosynthesis</keyword>
<evidence type="ECO:0000256" key="6">
    <source>
        <dbReference type="ARBA" id="ARBA00022723"/>
    </source>
</evidence>
<comment type="catalytic activity">
    <reaction evidence="10">
        <text>L-histidinol phosphate + H2O = L-histidinol + phosphate</text>
        <dbReference type="Rhea" id="RHEA:14465"/>
        <dbReference type="ChEBI" id="CHEBI:15377"/>
        <dbReference type="ChEBI" id="CHEBI:43474"/>
        <dbReference type="ChEBI" id="CHEBI:57699"/>
        <dbReference type="ChEBI" id="CHEBI:57980"/>
        <dbReference type="EC" id="3.1.3.15"/>
    </reaction>
</comment>
<evidence type="ECO:0000256" key="2">
    <source>
        <dbReference type="ARBA" id="ARBA00004970"/>
    </source>
</evidence>
<dbReference type="EMBL" id="BMJQ01000003">
    <property type="protein sequence ID" value="GGF08645.1"/>
    <property type="molecule type" value="Genomic_DNA"/>
</dbReference>
<dbReference type="InterPro" id="IPR000760">
    <property type="entry name" value="Inositol_monophosphatase-like"/>
</dbReference>
<evidence type="ECO:0000256" key="7">
    <source>
        <dbReference type="ARBA" id="ARBA00022801"/>
    </source>
</evidence>
<dbReference type="InterPro" id="IPR011809">
    <property type="entry name" value="His_9_proposed"/>
</dbReference>
<dbReference type="AlphaFoldDB" id="A0A8J3E2H5"/>
<evidence type="ECO:0000313" key="13">
    <source>
        <dbReference type="EMBL" id="GGF08645.1"/>
    </source>
</evidence>
<dbReference type="SUPFAM" id="SSF56655">
    <property type="entry name" value="Carbohydrate phosphatase"/>
    <property type="match status" value="1"/>
</dbReference>
<feature type="binding site" evidence="12">
    <location>
        <position position="73"/>
    </location>
    <ligand>
        <name>Mg(2+)</name>
        <dbReference type="ChEBI" id="CHEBI:18420"/>
        <label>1</label>
        <note>catalytic</note>
    </ligand>
</feature>
<evidence type="ECO:0000256" key="1">
    <source>
        <dbReference type="ARBA" id="ARBA00001946"/>
    </source>
</evidence>
<dbReference type="Gene3D" id="3.40.190.80">
    <property type="match status" value="1"/>
</dbReference>
<reference evidence="13" key="2">
    <citation type="submission" date="2020-09" db="EMBL/GenBank/DDBJ databases">
        <authorList>
            <person name="Sun Q."/>
            <person name="Zhou Y."/>
        </authorList>
    </citation>
    <scope>NUCLEOTIDE SEQUENCE</scope>
    <source>
        <strain evidence="13">CGMCC 1.15725</strain>
    </source>
</reference>
<dbReference type="PANTHER" id="PTHR43200:SF6">
    <property type="entry name" value="3'(2'),5'-BISPHOSPHATE NUCLEOTIDASE"/>
    <property type="match status" value="1"/>
</dbReference>
<organism evidence="13 14">
    <name type="scientific">Aliidongia dinghuensis</name>
    <dbReference type="NCBI Taxonomy" id="1867774"/>
    <lineage>
        <taxon>Bacteria</taxon>
        <taxon>Pseudomonadati</taxon>
        <taxon>Pseudomonadota</taxon>
        <taxon>Alphaproteobacteria</taxon>
        <taxon>Rhodospirillales</taxon>
        <taxon>Dongiaceae</taxon>
        <taxon>Aliidongia</taxon>
    </lineage>
</organism>
<dbReference type="PRINTS" id="PR00377">
    <property type="entry name" value="IMPHPHTASES"/>
</dbReference>
<dbReference type="Gene3D" id="3.30.540.10">
    <property type="entry name" value="Fructose-1,6-Bisphosphatase, subunit A, domain 1"/>
    <property type="match status" value="1"/>
</dbReference>
<accession>A0A8J3E2H5</accession>
<comment type="similarity">
    <text evidence="3">Belongs to the inositol monophosphatase superfamily.</text>
</comment>
<keyword evidence="8 12" id="KW-0460">Magnesium</keyword>
<dbReference type="GO" id="GO:0004401">
    <property type="term" value="F:histidinol-phosphatase activity"/>
    <property type="evidence" value="ECO:0007669"/>
    <property type="project" value="UniProtKB-UniRule"/>
</dbReference>
<keyword evidence="5" id="KW-0028">Amino-acid biosynthesis</keyword>
<evidence type="ECO:0000256" key="4">
    <source>
        <dbReference type="ARBA" id="ARBA00013085"/>
    </source>
</evidence>
<name>A0A8J3E2H5_9PROT</name>
<comment type="pathway">
    <text evidence="2">Amino-acid biosynthesis; L-histidine biosynthesis; L-histidine from 5-phospho-alpha-D-ribose 1-diphosphate: step 8/9.</text>
</comment>
<dbReference type="CDD" id="cd01641">
    <property type="entry name" value="Bacterial_IMPase_like_1"/>
    <property type="match status" value="1"/>
</dbReference>
<comment type="caution">
    <text evidence="13">The sequence shown here is derived from an EMBL/GenBank/DDBJ whole genome shotgun (WGS) entry which is preliminary data.</text>
</comment>
<protein>
    <recommendedName>
        <fullName evidence="4 11">Histidinol-phosphatase</fullName>
        <ecNumber evidence="4 11">3.1.3.15</ecNumber>
    </recommendedName>
</protein>
<proteinExistence type="inferred from homology"/>
<feature type="binding site" evidence="12">
    <location>
        <position position="89"/>
    </location>
    <ligand>
        <name>Mg(2+)</name>
        <dbReference type="ChEBI" id="CHEBI:18420"/>
        <label>1</label>
        <note>catalytic</note>
    </ligand>
</feature>
<sequence length="262" mass="28109">MTETSSAVIDAAALLAAELADAAGEVVRRYFRQSVEIIDKDDASPVTIADREAEAAMRRLIAARFPDHGVFGEEHGVERPDAPWVWVLDPIDGTKSFISGVPLFGTLIALLHEGRPVLGVLDQPISRERWLGGAGRPTTFNGQAVRTRACSELARATIFSTTPAMFDAVDRPRFDAVADAAKLVRYGADCYAYGLVASGFVDAVIEGSLKPYDYCAHVPIIEGAGGIVTDWQGRAPGLASDGRIIAAGDRALHARLIERLNH</sequence>
<dbReference type="NCBIfam" id="TIGR02067">
    <property type="entry name" value="his_9_HisN"/>
    <property type="match status" value="1"/>
</dbReference>
<keyword evidence="6 12" id="KW-0479">Metal-binding</keyword>
<dbReference type="InterPro" id="IPR020583">
    <property type="entry name" value="Inositol_monoP_metal-BS"/>
</dbReference>
<dbReference type="EC" id="3.1.3.15" evidence="4 11"/>
<comment type="cofactor">
    <cofactor evidence="1 12">
        <name>Mg(2+)</name>
        <dbReference type="ChEBI" id="CHEBI:18420"/>
    </cofactor>
</comment>
<dbReference type="PROSITE" id="PS00629">
    <property type="entry name" value="IMP_1"/>
    <property type="match status" value="1"/>
</dbReference>
<dbReference type="InterPro" id="IPR051090">
    <property type="entry name" value="Inositol_monoP_superfamily"/>
</dbReference>
<dbReference type="UniPathway" id="UPA00031">
    <property type="reaction ID" value="UER00013"/>
</dbReference>
<dbReference type="PANTHER" id="PTHR43200">
    <property type="entry name" value="PHOSPHATASE"/>
    <property type="match status" value="1"/>
</dbReference>
<dbReference type="GO" id="GO:0000105">
    <property type="term" value="P:L-histidine biosynthetic process"/>
    <property type="evidence" value="ECO:0007669"/>
    <property type="project" value="UniProtKB-UniRule"/>
</dbReference>
<keyword evidence="14" id="KW-1185">Reference proteome</keyword>
<feature type="binding site" evidence="12">
    <location>
        <position position="213"/>
    </location>
    <ligand>
        <name>Mg(2+)</name>
        <dbReference type="ChEBI" id="CHEBI:18420"/>
        <label>1</label>
        <note>catalytic</note>
    </ligand>
</feature>
<feature type="binding site" evidence="12">
    <location>
        <position position="92"/>
    </location>
    <ligand>
        <name>Mg(2+)</name>
        <dbReference type="ChEBI" id="CHEBI:18420"/>
        <label>1</label>
        <note>catalytic</note>
    </ligand>
</feature>